<protein>
    <submittedName>
        <fullName evidence="2">Uncharacterized protein</fullName>
    </submittedName>
</protein>
<reference evidence="2 3" key="1">
    <citation type="journal article" date="2013" name="ISME J.">
        <title>Comparative genomics of pathogenic lineages of Vibrio nigripulchritudo identifies virulence-associated traits.</title>
        <authorList>
            <person name="Goudenege D."/>
            <person name="Labreuche Y."/>
            <person name="Krin E."/>
            <person name="Ansquer D."/>
            <person name="Mangenot S."/>
            <person name="Calteau A."/>
            <person name="Medigue C."/>
            <person name="Mazel D."/>
            <person name="Polz M.F."/>
            <person name="Le Roux F."/>
        </authorList>
    </citation>
    <scope>NUCLEOTIDE SEQUENCE [LARGE SCALE GENOMIC DNA]</scope>
    <source>
        <strain evidence="2 3">SOn1</strain>
    </source>
</reference>
<evidence type="ECO:0000313" key="2">
    <source>
        <dbReference type="EMBL" id="CCO48666.1"/>
    </source>
</evidence>
<accession>A0AAV2VVM4</accession>
<proteinExistence type="predicted"/>
<comment type="caution">
    <text evidence="2">The sequence shown here is derived from an EMBL/GenBank/DDBJ whole genome shotgun (WGS) entry which is preliminary data.</text>
</comment>
<dbReference type="EMBL" id="CAOF01000152">
    <property type="protein sequence ID" value="CCO48666.1"/>
    <property type="molecule type" value="Genomic_DNA"/>
</dbReference>
<name>A0AAV2VVM4_9VIBR</name>
<feature type="signal peptide" evidence="1">
    <location>
        <begin position="1"/>
        <end position="27"/>
    </location>
</feature>
<dbReference type="Proteomes" id="UP000018211">
    <property type="component" value="Unassembled WGS sequence"/>
</dbReference>
<sequence>MISSMKLSNLYLTVAAVLSGVSFTSAASTCTLNSNEYPAHAQWSCSLEDWVNGHTLPTKRKTLSPSQTSVVLYPESLDLAGDLSVRQNHPEFSVSKKLQNCAAVYEAFNTSTGKFANVISCESGPYQFDKSAYYHRGSHCSVAGNIETCVSNNLTVTPVQADLTYKVPRADYRGELKEIVKKNRISKNLGLVPIRVGDITTFIPAEVTNLTPIPTRVTSTWSGSFKSEVLPSAYYELSCVDNATLPSVSVPLHYKDSNLSKIGVASESGIGGFEPKALDLFLKRCGTSPVRFAVVNSQDLSEPYWRVNLDITGGTEYISELERLADVLVAEANTLIVERQSLDNLLRSSNDMKHQITQEMATIWDTISTTVFVPDFFTAGYVPSEFDDPSMEWTLVMETSLHDPVNSKPNFEKLNQLAQQTGVGGIENLFNFDLDYLYDEFGYKKYETVHYAHWEFLVSLAQLTGDISYSDTNSADLRPIIESMKTTNSRKVLALVNVIEHTLSVARNASSIEREKLKALQAKLAEL</sequence>
<feature type="chain" id="PRO_5043797220" evidence="1">
    <location>
        <begin position="28"/>
        <end position="527"/>
    </location>
</feature>
<dbReference type="AlphaFoldDB" id="A0AAV2VVM4"/>
<organism evidence="2 3">
    <name type="scientific">Vibrio nigripulchritudo SOn1</name>
    <dbReference type="NCBI Taxonomy" id="1238450"/>
    <lineage>
        <taxon>Bacteria</taxon>
        <taxon>Pseudomonadati</taxon>
        <taxon>Pseudomonadota</taxon>
        <taxon>Gammaproteobacteria</taxon>
        <taxon>Vibrionales</taxon>
        <taxon>Vibrionaceae</taxon>
        <taxon>Vibrio</taxon>
    </lineage>
</organism>
<evidence type="ECO:0000313" key="3">
    <source>
        <dbReference type="Proteomes" id="UP000018211"/>
    </source>
</evidence>
<gene>
    <name evidence="2" type="ORF">VIBNISOn1_590007</name>
</gene>
<keyword evidence="1" id="KW-0732">Signal</keyword>
<evidence type="ECO:0000256" key="1">
    <source>
        <dbReference type="SAM" id="SignalP"/>
    </source>
</evidence>